<evidence type="ECO:0000256" key="2">
    <source>
        <dbReference type="ARBA" id="ARBA00023319"/>
    </source>
</evidence>
<dbReference type="GeneTree" id="ENSGT01150000286978"/>
<evidence type="ECO:0000259" key="3">
    <source>
        <dbReference type="PROSITE" id="PS50835"/>
    </source>
</evidence>
<dbReference type="SUPFAM" id="SSF48726">
    <property type="entry name" value="Immunoglobulin"/>
    <property type="match status" value="2"/>
</dbReference>
<feature type="domain" description="Fibronectin type-III" evidence="4">
    <location>
        <begin position="646"/>
        <end position="741"/>
    </location>
</feature>
<feature type="domain" description="Fibronectin type-III" evidence="4">
    <location>
        <begin position="330"/>
        <end position="428"/>
    </location>
</feature>
<dbReference type="FunFam" id="2.60.40.10:FF:000011">
    <property type="entry name" value="Titin b"/>
    <property type="match status" value="1"/>
</dbReference>
<evidence type="ECO:0000259" key="4">
    <source>
        <dbReference type="PROSITE" id="PS50853"/>
    </source>
</evidence>
<dbReference type="FunFam" id="2.60.40.10:FF:000034">
    <property type="entry name" value="Titin isoform A"/>
    <property type="match status" value="2"/>
</dbReference>
<reference evidence="5" key="2">
    <citation type="submission" date="2025-09" db="UniProtKB">
        <authorList>
            <consortium name="Ensembl"/>
        </authorList>
    </citation>
    <scope>IDENTIFICATION</scope>
</reference>
<dbReference type="PRINTS" id="PR00014">
    <property type="entry name" value="FNTYPEIII"/>
</dbReference>
<dbReference type="Proteomes" id="UP000694383">
    <property type="component" value="Unplaced"/>
</dbReference>
<feature type="domain" description="Fibronectin type-III" evidence="4">
    <location>
        <begin position="1"/>
        <end position="52"/>
    </location>
</feature>
<dbReference type="InterPro" id="IPR013783">
    <property type="entry name" value="Ig-like_fold"/>
</dbReference>
<protein>
    <recommendedName>
        <fullName evidence="7">Titin</fullName>
    </recommendedName>
</protein>
<sequence length="785" mass="86705">MKASFTNIIECEFVVTELTEDQIYEFRVIARNAAGVLSQPSDSTGPITAKDEVDPPKIDLEAKYSQAVVLNAGETFKLEASIYGKPVPTIHWLKDGHEITEAARIEIHNTNFTACLICKEAIRIDGGQYTILVKNVGGEKSVNINVKVLDRPGPPEGPISIYGVTSEKCSISWKPPLQDGGSDVSHYVVERRETMASLLQGEEYQFRVVAVNDKGKSDPRQLSHSVVAKDLTIEPSIRPKASTYSVQVGYDLKIEVPIAGHPKPTITWTKDGTALKQTTRVNVTDSAHHTTLTIKDAIREDGGMYTINIANSLGSKDANVEVITLDKPGPPTGPVKMEDISAESVTLIWEPPTYTGGCPISNYVVEKRDTTTTNWVVVSATVARTTLKVANLKTGAEYQFRIFAENRYGKSYGIDSEAVVAQYPFQEPGPPGTPFVSSYTKDYMVVEWHKPPSDGGSSILGYHLERKEKNSILWTKVNKMLIQDCKFKSTPLEEGIEYEYRVYAENIVGIGKCSKTSEGYVARDPCDPPGQPVAAIVTRHSVKLRWTPPMYDGGSLVTGYVVEKRDLPEGKWMKASFANIIENEFTVTGLIEDSKYDFRVIARNAAGAVSKPSDTTGSIMAKDEVETPKCETDPIYNQTIVINAGETFTLEASVEGKDSMTVCWNRPDTTGGSDIVGYIVEKRDRAGVRWTKCNKRRVTDLRFRVTGLTEDHDYEFRVSAENGAGVGQPSPSTPYLKACDPTFEPGSPTNVHLVDTTKDSITVAWHSPQKFKEFLNLWIRLSLQR</sequence>
<dbReference type="CDD" id="cd05748">
    <property type="entry name" value="Ig_Titin_like"/>
    <property type="match status" value="1"/>
</dbReference>
<organism evidence="5 6">
    <name type="scientific">Oryzias sinensis</name>
    <name type="common">Chinese medaka</name>
    <dbReference type="NCBI Taxonomy" id="183150"/>
    <lineage>
        <taxon>Eukaryota</taxon>
        <taxon>Metazoa</taxon>
        <taxon>Chordata</taxon>
        <taxon>Craniata</taxon>
        <taxon>Vertebrata</taxon>
        <taxon>Euteleostomi</taxon>
        <taxon>Actinopterygii</taxon>
        <taxon>Neopterygii</taxon>
        <taxon>Teleostei</taxon>
        <taxon>Neoteleostei</taxon>
        <taxon>Acanthomorphata</taxon>
        <taxon>Ovalentaria</taxon>
        <taxon>Atherinomorphae</taxon>
        <taxon>Beloniformes</taxon>
        <taxon>Adrianichthyidae</taxon>
        <taxon>Oryziinae</taxon>
        <taxon>Oryzias</taxon>
    </lineage>
</organism>
<keyword evidence="2" id="KW-0393">Immunoglobulin domain</keyword>
<dbReference type="SUPFAM" id="SSF49265">
    <property type="entry name" value="Fibronectin type III"/>
    <property type="match status" value="4"/>
</dbReference>
<dbReference type="PANTHER" id="PTHR14340">
    <property type="entry name" value="MICROFIBRIL-ASSOCIATED GLYCOPROTEIN 3"/>
    <property type="match status" value="1"/>
</dbReference>
<dbReference type="SMART" id="SM00409">
    <property type="entry name" value="IG"/>
    <property type="match status" value="3"/>
</dbReference>
<dbReference type="GO" id="GO:0031430">
    <property type="term" value="C:M band"/>
    <property type="evidence" value="ECO:0007669"/>
    <property type="project" value="TreeGrafter"/>
</dbReference>
<dbReference type="InterPro" id="IPR036116">
    <property type="entry name" value="FN3_sf"/>
</dbReference>
<name>A0A8C7YKK9_9TELE</name>
<dbReference type="Ensembl" id="ENSOSIT00000030077.1">
    <property type="protein sequence ID" value="ENSOSIP00000028538.1"/>
    <property type="gene ID" value="ENSOSIG00000014846.1"/>
</dbReference>
<dbReference type="PROSITE" id="PS50853">
    <property type="entry name" value="FN3"/>
    <property type="match status" value="6"/>
</dbReference>
<dbReference type="FunFam" id="2.60.40.10:FF:000003">
    <property type="entry name" value="Titin isoform E"/>
    <property type="match status" value="1"/>
</dbReference>
<dbReference type="GO" id="GO:0008307">
    <property type="term" value="F:structural constituent of muscle"/>
    <property type="evidence" value="ECO:0007669"/>
    <property type="project" value="TreeGrafter"/>
</dbReference>
<evidence type="ECO:0000313" key="5">
    <source>
        <dbReference type="Ensembl" id="ENSOSIP00000028538.1"/>
    </source>
</evidence>
<dbReference type="GO" id="GO:0045214">
    <property type="term" value="P:sarcomere organization"/>
    <property type="evidence" value="ECO:0007669"/>
    <property type="project" value="TreeGrafter"/>
</dbReference>
<dbReference type="CDD" id="cd00063">
    <property type="entry name" value="FN3"/>
    <property type="match status" value="6"/>
</dbReference>
<proteinExistence type="predicted"/>
<dbReference type="SMART" id="SM00060">
    <property type="entry name" value="FN3"/>
    <property type="match status" value="5"/>
</dbReference>
<dbReference type="InterPro" id="IPR013098">
    <property type="entry name" value="Ig_I-set"/>
</dbReference>
<feature type="domain" description="Fibronectin type-III" evidence="4">
    <location>
        <begin position="430"/>
        <end position="524"/>
    </location>
</feature>
<dbReference type="Pfam" id="PF07679">
    <property type="entry name" value="I-set"/>
    <property type="match status" value="2"/>
</dbReference>
<dbReference type="InterPro" id="IPR003598">
    <property type="entry name" value="Ig_sub2"/>
</dbReference>
<dbReference type="PROSITE" id="PS50835">
    <property type="entry name" value="IG_LIKE"/>
    <property type="match status" value="2"/>
</dbReference>
<feature type="domain" description="Fibronectin type-III" evidence="4">
    <location>
        <begin position="528"/>
        <end position="624"/>
    </location>
</feature>
<dbReference type="GO" id="GO:0048738">
    <property type="term" value="P:cardiac muscle tissue development"/>
    <property type="evidence" value="ECO:0007669"/>
    <property type="project" value="TreeGrafter"/>
</dbReference>
<dbReference type="SMART" id="SM00408">
    <property type="entry name" value="IGc2"/>
    <property type="match status" value="2"/>
</dbReference>
<evidence type="ECO:0000256" key="1">
    <source>
        <dbReference type="ARBA" id="ARBA00022737"/>
    </source>
</evidence>
<dbReference type="AlphaFoldDB" id="A0A8C7YKK9"/>
<keyword evidence="6" id="KW-1185">Reference proteome</keyword>
<dbReference type="FunFam" id="2.60.40.10:FF:000031">
    <property type="entry name" value="Myosin-binding protein C, slow type"/>
    <property type="match status" value="1"/>
</dbReference>
<feature type="domain" description="Ig-like" evidence="3">
    <location>
        <begin position="56"/>
        <end position="143"/>
    </location>
</feature>
<dbReference type="InterPro" id="IPR036179">
    <property type="entry name" value="Ig-like_dom_sf"/>
</dbReference>
<feature type="domain" description="Ig-like" evidence="3">
    <location>
        <begin position="235"/>
        <end position="323"/>
    </location>
</feature>
<accession>A0A8C7YKK9</accession>
<keyword evidence="1" id="KW-0677">Repeat</keyword>
<dbReference type="InterPro" id="IPR003961">
    <property type="entry name" value="FN3_dom"/>
</dbReference>
<dbReference type="PANTHER" id="PTHR14340:SF13">
    <property type="entry name" value="TITIN"/>
    <property type="match status" value="1"/>
</dbReference>
<evidence type="ECO:0008006" key="7">
    <source>
        <dbReference type="Google" id="ProtNLM"/>
    </source>
</evidence>
<dbReference type="Gene3D" id="2.60.40.10">
    <property type="entry name" value="Immunoglobulins"/>
    <property type="match status" value="8"/>
</dbReference>
<reference evidence="5" key="1">
    <citation type="submission" date="2025-08" db="UniProtKB">
        <authorList>
            <consortium name="Ensembl"/>
        </authorList>
    </citation>
    <scope>IDENTIFICATION</scope>
</reference>
<dbReference type="FunFam" id="2.60.40.10:FF:000002">
    <property type="entry name" value="Titin a"/>
    <property type="match status" value="1"/>
</dbReference>
<dbReference type="InterPro" id="IPR003599">
    <property type="entry name" value="Ig_sub"/>
</dbReference>
<dbReference type="Pfam" id="PF00041">
    <property type="entry name" value="fn3"/>
    <property type="match status" value="5"/>
</dbReference>
<feature type="domain" description="Fibronectin type-III" evidence="4">
    <location>
        <begin position="154"/>
        <end position="249"/>
    </location>
</feature>
<evidence type="ECO:0000313" key="6">
    <source>
        <dbReference type="Proteomes" id="UP000694383"/>
    </source>
</evidence>
<dbReference type="InterPro" id="IPR007110">
    <property type="entry name" value="Ig-like_dom"/>
</dbReference>